<keyword evidence="8" id="KW-0350">Heme biosynthesis</keyword>
<dbReference type="PANTHER" id="PTHR35457:SF1">
    <property type="entry name" value="HEME A SYNTHASE"/>
    <property type="match status" value="1"/>
</dbReference>
<evidence type="ECO:0000256" key="9">
    <source>
        <dbReference type="ARBA" id="ARBA00023136"/>
    </source>
</evidence>
<dbReference type="GO" id="GO:0006784">
    <property type="term" value="P:heme A biosynthetic process"/>
    <property type="evidence" value="ECO:0007669"/>
    <property type="project" value="InterPro"/>
</dbReference>
<dbReference type="PANTHER" id="PTHR35457">
    <property type="entry name" value="HEME A SYNTHASE"/>
    <property type="match status" value="1"/>
</dbReference>
<comment type="caution">
    <text evidence="13">The sequence shown here is derived from an EMBL/GenBank/DDBJ whole genome shotgun (WGS) entry which is preliminary data.</text>
</comment>
<keyword evidence="2" id="KW-1003">Cell membrane</keyword>
<organism evidence="13 14">
    <name type="scientific">Pedobacter frigiditerrae</name>
    <dbReference type="NCBI Taxonomy" id="2530452"/>
    <lineage>
        <taxon>Bacteria</taxon>
        <taxon>Pseudomonadati</taxon>
        <taxon>Bacteroidota</taxon>
        <taxon>Sphingobacteriia</taxon>
        <taxon>Sphingobacteriales</taxon>
        <taxon>Sphingobacteriaceae</taxon>
        <taxon>Pedobacter</taxon>
    </lineage>
</organism>
<dbReference type="GO" id="GO:0016020">
    <property type="term" value="C:membrane"/>
    <property type="evidence" value="ECO:0007669"/>
    <property type="project" value="UniProtKB-SubCell"/>
</dbReference>
<dbReference type="Proteomes" id="UP000292884">
    <property type="component" value="Unassembled WGS sequence"/>
</dbReference>
<dbReference type="Pfam" id="PF02628">
    <property type="entry name" value="COX15-CtaA"/>
    <property type="match status" value="2"/>
</dbReference>
<evidence type="ECO:0000313" key="14">
    <source>
        <dbReference type="Proteomes" id="UP000292884"/>
    </source>
</evidence>
<feature type="transmembrane region" description="Helical" evidence="12">
    <location>
        <begin position="324"/>
        <end position="344"/>
    </location>
</feature>
<evidence type="ECO:0000256" key="7">
    <source>
        <dbReference type="ARBA" id="ARBA00023004"/>
    </source>
</evidence>
<accession>A0A4R0N0Y3</accession>
<keyword evidence="10" id="KW-1015">Disulfide bond</keyword>
<keyword evidence="5 12" id="KW-1133">Transmembrane helix</keyword>
<evidence type="ECO:0000256" key="4">
    <source>
        <dbReference type="ARBA" id="ARBA00022723"/>
    </source>
</evidence>
<feature type="transmembrane region" description="Helical" evidence="12">
    <location>
        <begin position="144"/>
        <end position="161"/>
    </location>
</feature>
<dbReference type="InterPro" id="IPR050450">
    <property type="entry name" value="COX15/CtaA_HemeA_synthase"/>
</dbReference>
<feature type="transmembrane region" description="Helical" evidence="12">
    <location>
        <begin position="295"/>
        <end position="318"/>
    </location>
</feature>
<keyword evidence="7" id="KW-0408">Iron</keyword>
<evidence type="ECO:0000256" key="1">
    <source>
        <dbReference type="ARBA" id="ARBA00004141"/>
    </source>
</evidence>
<proteinExistence type="predicted"/>
<keyword evidence="6" id="KW-0560">Oxidoreductase</keyword>
<evidence type="ECO:0000256" key="11">
    <source>
        <dbReference type="ARBA" id="ARBA00023444"/>
    </source>
</evidence>
<evidence type="ECO:0000256" key="3">
    <source>
        <dbReference type="ARBA" id="ARBA00022692"/>
    </source>
</evidence>
<dbReference type="EMBL" id="SJSK01000001">
    <property type="protein sequence ID" value="TCC93315.1"/>
    <property type="molecule type" value="Genomic_DNA"/>
</dbReference>
<feature type="transmembrane region" description="Helical" evidence="12">
    <location>
        <begin position="173"/>
        <end position="194"/>
    </location>
</feature>
<feature type="transmembrane region" description="Helical" evidence="12">
    <location>
        <begin position="12"/>
        <end position="30"/>
    </location>
</feature>
<dbReference type="AlphaFoldDB" id="A0A4R0N0Y3"/>
<evidence type="ECO:0000256" key="6">
    <source>
        <dbReference type="ARBA" id="ARBA00023002"/>
    </source>
</evidence>
<keyword evidence="14" id="KW-1185">Reference proteome</keyword>
<dbReference type="GO" id="GO:0016491">
    <property type="term" value="F:oxidoreductase activity"/>
    <property type="evidence" value="ECO:0007669"/>
    <property type="project" value="UniProtKB-KW"/>
</dbReference>
<gene>
    <name evidence="13" type="ORF">EZ428_00650</name>
</gene>
<evidence type="ECO:0000313" key="13">
    <source>
        <dbReference type="EMBL" id="TCC93315.1"/>
    </source>
</evidence>
<evidence type="ECO:0000256" key="10">
    <source>
        <dbReference type="ARBA" id="ARBA00023157"/>
    </source>
</evidence>
<comment type="subcellular location">
    <subcellularLocation>
        <location evidence="1">Membrane</location>
        <topology evidence="1">Multi-pass membrane protein</topology>
    </subcellularLocation>
</comment>
<evidence type="ECO:0000256" key="2">
    <source>
        <dbReference type="ARBA" id="ARBA00022475"/>
    </source>
</evidence>
<dbReference type="RefSeq" id="WP_131551184.1">
    <property type="nucleotide sequence ID" value="NZ_SJSK01000001.1"/>
</dbReference>
<evidence type="ECO:0000256" key="12">
    <source>
        <dbReference type="SAM" id="Phobius"/>
    </source>
</evidence>
<evidence type="ECO:0000256" key="8">
    <source>
        <dbReference type="ARBA" id="ARBA00023133"/>
    </source>
</evidence>
<dbReference type="GO" id="GO:0046872">
    <property type="term" value="F:metal ion binding"/>
    <property type="evidence" value="ECO:0007669"/>
    <property type="project" value="UniProtKB-KW"/>
</dbReference>
<keyword evidence="9 12" id="KW-0472">Membrane</keyword>
<keyword evidence="3 12" id="KW-0812">Transmembrane</keyword>
<feature type="transmembrane region" description="Helical" evidence="12">
    <location>
        <begin position="118"/>
        <end position="137"/>
    </location>
</feature>
<dbReference type="OrthoDB" id="1447144at2"/>
<keyword evidence="4" id="KW-0479">Metal-binding</keyword>
<feature type="transmembrane region" description="Helical" evidence="12">
    <location>
        <begin position="267"/>
        <end position="283"/>
    </location>
</feature>
<evidence type="ECO:0000256" key="5">
    <source>
        <dbReference type="ARBA" id="ARBA00022989"/>
    </source>
</evidence>
<feature type="transmembrane region" description="Helical" evidence="12">
    <location>
        <begin position="206"/>
        <end position="230"/>
    </location>
</feature>
<protein>
    <submittedName>
        <fullName evidence="13">Heme A synthase</fullName>
    </submittedName>
</protein>
<name>A0A4R0N0Y3_9SPHI</name>
<sequence>MIAKSENRFIRLNFITIIVTLLVILAGGIVRSTGSGMGCPDWPKCFDQYIPPTSVKDLPADYKEKYVAGRIKKNEKFAKYLESMGKPELAKSIRHDQSIIVPEEFNSAKSWTEYANRLVGAILGIFLILVAIYSFVYKKTAKRIIVLSILNILIIGYQGWLGSIVVSTNLTQWVVTVHMLLALVILGILIYTYNYAKQLHKERSVIMYRILWLKGFLAFTIIITIAQIVLGTEVRESIDTIAKSLNFGDRNTWVAKVGFVFSWHRDLAILVAVCNFIVYKMVIDRFSGKAWPLMTANYIMVILIIQIATGFILSYLSLPPYAQAIHILFATILFSLQYYLYLLVYRTATYKPSR</sequence>
<comment type="pathway">
    <text evidence="11">Porphyrin-containing compound metabolism.</text>
</comment>
<reference evidence="13 14" key="1">
    <citation type="submission" date="2019-02" db="EMBL/GenBank/DDBJ databases">
        <title>Pedobacter sp. RP-1-13 sp. nov., isolated from Arctic soil.</title>
        <authorList>
            <person name="Dahal R.H."/>
        </authorList>
    </citation>
    <scope>NUCLEOTIDE SEQUENCE [LARGE SCALE GENOMIC DNA]</scope>
    <source>
        <strain evidence="13 14">RP-1-13</strain>
    </source>
</reference>
<dbReference type="InterPro" id="IPR003780">
    <property type="entry name" value="COX15/CtaA_fam"/>
</dbReference>